<dbReference type="Proteomes" id="UP000028700">
    <property type="component" value="Unassembled WGS sequence"/>
</dbReference>
<dbReference type="STRING" id="1291743.LOSG293_060080"/>
<gene>
    <name evidence="2" type="ORF">LOSG293_060080</name>
</gene>
<keyword evidence="1" id="KW-0812">Transmembrane</keyword>
<name>A0A081BH86_9LACO</name>
<dbReference type="OrthoDB" id="2241695at2"/>
<sequence length="206" mass="22710">MRNRSEQPQKRDGWKTAFWALVIVLVGAIVIVGAQALMPVKQTASSGSSVASNNSFDVSLNKDQLNSLSNFYLNKVQKNQKMKYEFTVNDEAVLGGSTKILGANVNFALALQPVVLKNGNVRLDANRLSVGSLRLPISFVMNYAAKNYKFPEWIRLDSKKKTITLDLNNMNKSKGLSYKAKKIDMTGDGQFAFQVNIPKSGKIGGF</sequence>
<organism evidence="2 3">
    <name type="scientific">Secundilactobacillus oryzae JCM 18671</name>
    <dbReference type="NCBI Taxonomy" id="1291743"/>
    <lineage>
        <taxon>Bacteria</taxon>
        <taxon>Bacillati</taxon>
        <taxon>Bacillota</taxon>
        <taxon>Bacilli</taxon>
        <taxon>Lactobacillales</taxon>
        <taxon>Lactobacillaceae</taxon>
        <taxon>Secundilactobacillus</taxon>
    </lineage>
</organism>
<dbReference type="eggNOG" id="COG4698">
    <property type="taxonomic scope" value="Bacteria"/>
</dbReference>
<accession>A0A081BH86</accession>
<proteinExistence type="predicted"/>
<keyword evidence="1" id="KW-0472">Membrane</keyword>
<evidence type="ECO:0000313" key="2">
    <source>
        <dbReference type="EMBL" id="GAK47404.1"/>
    </source>
</evidence>
<evidence type="ECO:0000313" key="3">
    <source>
        <dbReference type="Proteomes" id="UP000028700"/>
    </source>
</evidence>
<reference evidence="2" key="1">
    <citation type="journal article" date="2014" name="Genome Announc.">
        <title>Draft Genome Sequence of Lactobacillus oryzae Strain SG293T.</title>
        <authorList>
            <person name="Tanizawa Y."/>
            <person name="Fujisawa T."/>
            <person name="Mochizuki T."/>
            <person name="Kaminuma E."/>
            <person name="Nakamura Y."/>
            <person name="Tohno M."/>
        </authorList>
    </citation>
    <scope>NUCLEOTIDE SEQUENCE [LARGE SCALE GENOMIC DNA]</scope>
    <source>
        <strain evidence="2">SG293</strain>
    </source>
</reference>
<feature type="transmembrane region" description="Helical" evidence="1">
    <location>
        <begin position="16"/>
        <end position="38"/>
    </location>
</feature>
<dbReference type="Pfam" id="PF09911">
    <property type="entry name" value="DUF2140"/>
    <property type="match status" value="1"/>
</dbReference>
<comment type="caution">
    <text evidence="2">The sequence shown here is derived from an EMBL/GenBank/DDBJ whole genome shotgun (WGS) entry which is preliminary data.</text>
</comment>
<keyword evidence="1" id="KW-1133">Transmembrane helix</keyword>
<dbReference type="AlphaFoldDB" id="A0A081BH86"/>
<dbReference type="InterPro" id="IPR018672">
    <property type="entry name" value="DUF2140"/>
</dbReference>
<evidence type="ECO:0000256" key="1">
    <source>
        <dbReference type="SAM" id="Phobius"/>
    </source>
</evidence>
<evidence type="ECO:0008006" key="4">
    <source>
        <dbReference type="Google" id="ProtNLM"/>
    </source>
</evidence>
<dbReference type="EMBL" id="BBJM01000006">
    <property type="protein sequence ID" value="GAK47404.1"/>
    <property type="molecule type" value="Genomic_DNA"/>
</dbReference>
<keyword evidence="3" id="KW-1185">Reference proteome</keyword>
<protein>
    <recommendedName>
        <fullName evidence="4">DUF2140 family protein</fullName>
    </recommendedName>
</protein>
<dbReference type="RefSeq" id="WP_034526672.1">
    <property type="nucleotide sequence ID" value="NZ_BBJM01000006.1"/>
</dbReference>